<dbReference type="GO" id="GO:0005829">
    <property type="term" value="C:cytosol"/>
    <property type="evidence" value="ECO:0007669"/>
    <property type="project" value="TreeGrafter"/>
</dbReference>
<dbReference type="SUPFAM" id="SSF47413">
    <property type="entry name" value="lambda repressor-like DNA-binding domains"/>
    <property type="match status" value="1"/>
</dbReference>
<gene>
    <name evidence="3" type="ORF">CFBP7129_21570</name>
</gene>
<evidence type="ECO:0000313" key="3">
    <source>
        <dbReference type="EMBL" id="QCL96761.1"/>
    </source>
</evidence>
<dbReference type="AlphaFoldDB" id="A0A4D7YH24"/>
<feature type="domain" description="HTH cro/C1-type" evidence="2">
    <location>
        <begin position="19"/>
        <end position="73"/>
    </location>
</feature>
<proteinExistence type="predicted"/>
<dbReference type="InterPro" id="IPR050807">
    <property type="entry name" value="TransReg_Diox_bact_type"/>
</dbReference>
<evidence type="ECO:0000259" key="2">
    <source>
        <dbReference type="PROSITE" id="PS50943"/>
    </source>
</evidence>
<protein>
    <submittedName>
        <fullName evidence="3">Helix-turn-helix transcriptional regulator</fullName>
    </submittedName>
</protein>
<dbReference type="InterPro" id="IPR010982">
    <property type="entry name" value="Lambda_DNA-bd_dom_sf"/>
</dbReference>
<dbReference type="GO" id="GO:0003677">
    <property type="term" value="F:DNA binding"/>
    <property type="evidence" value="ECO:0007669"/>
    <property type="project" value="UniProtKB-KW"/>
</dbReference>
<dbReference type="EMBL" id="CP039923">
    <property type="protein sequence ID" value="QCL96761.1"/>
    <property type="molecule type" value="Genomic_DNA"/>
</dbReference>
<dbReference type="CDD" id="cd00093">
    <property type="entry name" value="HTH_XRE"/>
    <property type="match status" value="1"/>
</dbReference>
<reference evidence="3 4" key="1">
    <citation type="submission" date="2019-04" db="EMBL/GenBank/DDBJ databases">
        <title>Complete genome sequence of Agrobacterium tumefaciens CFBP7129.</title>
        <authorList>
            <person name="Haryono M."/>
            <person name="Lin Y.-C."/>
            <person name="Lai E.-M."/>
            <person name="Kuo C.-H."/>
        </authorList>
    </citation>
    <scope>NUCLEOTIDE SEQUENCE [LARGE SCALE GENOMIC DNA]</scope>
    <source>
        <strain evidence="3 4">CFBP7129</strain>
    </source>
</reference>
<dbReference type="RefSeq" id="WP_045021440.1">
    <property type="nucleotide sequence ID" value="NZ_CP039923.1"/>
</dbReference>
<dbReference type="Pfam" id="PF01381">
    <property type="entry name" value="HTH_3"/>
    <property type="match status" value="1"/>
</dbReference>
<evidence type="ECO:0000256" key="1">
    <source>
        <dbReference type="ARBA" id="ARBA00023125"/>
    </source>
</evidence>
<dbReference type="InterPro" id="IPR001387">
    <property type="entry name" value="Cro/C1-type_HTH"/>
</dbReference>
<dbReference type="Gene3D" id="1.10.260.40">
    <property type="entry name" value="lambda repressor-like DNA-binding domains"/>
    <property type="match status" value="1"/>
</dbReference>
<dbReference type="SMART" id="SM00530">
    <property type="entry name" value="HTH_XRE"/>
    <property type="match status" value="1"/>
</dbReference>
<dbReference type="PROSITE" id="PS50943">
    <property type="entry name" value="HTH_CROC1"/>
    <property type="match status" value="1"/>
</dbReference>
<dbReference type="GO" id="GO:0003700">
    <property type="term" value="F:DNA-binding transcription factor activity"/>
    <property type="evidence" value="ECO:0007669"/>
    <property type="project" value="TreeGrafter"/>
</dbReference>
<dbReference type="PANTHER" id="PTHR46797:SF1">
    <property type="entry name" value="METHYLPHOSPHONATE SYNTHASE"/>
    <property type="match status" value="1"/>
</dbReference>
<accession>A0A4D7YH24</accession>
<evidence type="ECO:0000313" key="4">
    <source>
        <dbReference type="Proteomes" id="UP000298649"/>
    </source>
</evidence>
<keyword evidence="1" id="KW-0238">DNA-binding</keyword>
<dbReference type="PANTHER" id="PTHR46797">
    <property type="entry name" value="HTH-TYPE TRANSCRIPTIONAL REGULATOR"/>
    <property type="match status" value="1"/>
</dbReference>
<name>A0A4D7YH24_AGRTU</name>
<dbReference type="Proteomes" id="UP000298649">
    <property type="component" value="Chromosome linear"/>
</dbReference>
<organism evidence="3 4">
    <name type="scientific">Agrobacterium tumefaciens</name>
    <dbReference type="NCBI Taxonomy" id="358"/>
    <lineage>
        <taxon>Bacteria</taxon>
        <taxon>Pseudomonadati</taxon>
        <taxon>Pseudomonadota</taxon>
        <taxon>Alphaproteobacteria</taxon>
        <taxon>Hyphomicrobiales</taxon>
        <taxon>Rhizobiaceae</taxon>
        <taxon>Rhizobium/Agrobacterium group</taxon>
        <taxon>Agrobacterium</taxon>
        <taxon>Agrobacterium tumefaciens complex</taxon>
    </lineage>
</organism>
<sequence>MMKSKTIPNPIDVHVGEKIRARRIALGMSMETLGKQLGVTFQQIQKYERGANRVSASRLQNIATALGVPVRHFFEGTPGEQSTSDATKTTAFDLPEFIQFVSSVEGQQLNSAFVKIEDPAVRKRIIALIKTVGAGEITRRR</sequence>